<reference evidence="1 2" key="1">
    <citation type="submission" date="2018-06" db="EMBL/GenBank/DDBJ databases">
        <authorList>
            <consortium name="Pathogen Informatics"/>
            <person name="Doyle S."/>
        </authorList>
    </citation>
    <scope>NUCLEOTIDE SEQUENCE [LARGE SCALE GENOMIC DNA]</scope>
    <source>
        <strain evidence="1 2">NCTC12420</strain>
    </source>
</reference>
<dbReference type="EMBL" id="UGYB01000001">
    <property type="protein sequence ID" value="SUI01103.1"/>
    <property type="molecule type" value="Genomic_DNA"/>
</dbReference>
<evidence type="ECO:0000313" key="1">
    <source>
        <dbReference type="EMBL" id="SUI01103.1"/>
    </source>
</evidence>
<protein>
    <submittedName>
        <fullName evidence="1">Uncharacterized protein</fullName>
    </submittedName>
</protein>
<dbReference type="Proteomes" id="UP000254220">
    <property type="component" value="Unassembled WGS sequence"/>
</dbReference>
<name>A0A379XKS3_SALER</name>
<dbReference type="RefSeq" id="WP_139772052.1">
    <property type="nucleotide sequence ID" value="NZ_DADWZK010000008.1"/>
</dbReference>
<gene>
    <name evidence="1" type="ORF">NCTC12420_00785</name>
</gene>
<accession>A0A379XKS3</accession>
<organism evidence="1 2">
    <name type="scientific">Salmonella enterica subsp. indica</name>
    <dbReference type="NCBI Taxonomy" id="59207"/>
    <lineage>
        <taxon>Bacteria</taxon>
        <taxon>Pseudomonadati</taxon>
        <taxon>Pseudomonadota</taxon>
        <taxon>Gammaproteobacteria</taxon>
        <taxon>Enterobacterales</taxon>
        <taxon>Enterobacteriaceae</taxon>
        <taxon>Salmonella</taxon>
    </lineage>
</organism>
<dbReference type="AlphaFoldDB" id="A0A379XKS3"/>
<sequence length="165" mass="18458">MNAASCYHHSAMPPWVTISEAANIINLQPGVSITESDVWRYALYGHLTLSVYFQSPVKMRQIKIVKNNIVLKKAHDNIISQLCYLSPECLTKDDHWMVKTEGDYISPASYILDTPLLGHECITLQLRLARSLRLPPPKTGHRNTHCGILVCDGADISTSGMLLTR</sequence>
<evidence type="ECO:0000313" key="2">
    <source>
        <dbReference type="Proteomes" id="UP000254220"/>
    </source>
</evidence>
<proteinExistence type="predicted"/>